<organism evidence="3 4">
    <name type="scientific">Vreelandella olivaria</name>
    <dbReference type="NCBI Taxonomy" id="390919"/>
    <lineage>
        <taxon>Bacteria</taxon>
        <taxon>Pseudomonadati</taxon>
        <taxon>Pseudomonadota</taxon>
        <taxon>Gammaproteobacteria</taxon>
        <taxon>Oceanospirillales</taxon>
        <taxon>Halomonadaceae</taxon>
        <taxon>Vreelandella</taxon>
    </lineage>
</organism>
<dbReference type="EMBL" id="AP019416">
    <property type="protein sequence ID" value="BBI50072.1"/>
    <property type="molecule type" value="Genomic_DNA"/>
</dbReference>
<evidence type="ECO:0000259" key="2">
    <source>
        <dbReference type="PROSITE" id="PS50968"/>
    </source>
</evidence>
<dbReference type="Gene3D" id="2.40.50.100">
    <property type="match status" value="1"/>
</dbReference>
<keyword evidence="1" id="KW-0092">Biotin</keyword>
<dbReference type="SUPFAM" id="SSF51230">
    <property type="entry name" value="Single hybrid motif"/>
    <property type="match status" value="1"/>
</dbReference>
<dbReference type="PANTHER" id="PTHR45266:SF3">
    <property type="entry name" value="OXALOACETATE DECARBOXYLASE ALPHA CHAIN"/>
    <property type="match status" value="1"/>
</dbReference>
<name>A0ABM7GHI2_9GAMM</name>
<accession>A0ABM7GHI2</accession>
<gene>
    <name evidence="3" type="ORF">HORIV_24930</name>
</gene>
<dbReference type="InterPro" id="IPR050709">
    <property type="entry name" value="Biotin_Carboxyl_Carrier/Decarb"/>
</dbReference>
<dbReference type="InterPro" id="IPR000089">
    <property type="entry name" value="Biotin_lipoyl"/>
</dbReference>
<dbReference type="PANTHER" id="PTHR45266">
    <property type="entry name" value="OXALOACETATE DECARBOXYLASE ALPHA CHAIN"/>
    <property type="match status" value="1"/>
</dbReference>
<protein>
    <recommendedName>
        <fullName evidence="2">Lipoyl-binding domain-containing protein</fullName>
    </recommendedName>
</protein>
<dbReference type="InterPro" id="IPR011053">
    <property type="entry name" value="Single_hybrid_motif"/>
</dbReference>
<sequence length="105" mass="11003">MAAWRANGQFTFEDQAPESAEVTALDDNELGIESPVTGSLWKLLVAEGEQVTTGQPVALVESMKMEVEITAHCGGRVVRLPLAEGASIAPGQPIVVLSSEAEATP</sequence>
<evidence type="ECO:0000256" key="1">
    <source>
        <dbReference type="ARBA" id="ARBA00023267"/>
    </source>
</evidence>
<dbReference type="CDD" id="cd06850">
    <property type="entry name" value="biotinyl_domain"/>
    <property type="match status" value="1"/>
</dbReference>
<reference evidence="4" key="1">
    <citation type="journal article" date="2019" name="Microbiol. Resour. Announc.">
        <title>Complete Genome Sequence of Halomonas olivaria, a Moderately Halophilic Bacterium Isolated from Olive Processing Effluents, Obtained by Nanopore Sequencing.</title>
        <authorList>
            <person name="Nagata S."/>
            <person name="Ii K.M."/>
            <person name="Tsukimi T."/>
            <person name="Miura M.C."/>
            <person name="Galipon J."/>
            <person name="Arakawa K."/>
        </authorList>
    </citation>
    <scope>NUCLEOTIDE SEQUENCE [LARGE SCALE GENOMIC DNA]</scope>
    <source>
        <strain evidence="4">TYRC17</strain>
    </source>
</reference>
<dbReference type="PROSITE" id="PS50968">
    <property type="entry name" value="BIOTINYL_LIPOYL"/>
    <property type="match status" value="1"/>
</dbReference>
<keyword evidence="4" id="KW-1185">Reference proteome</keyword>
<dbReference type="Pfam" id="PF00364">
    <property type="entry name" value="Biotin_lipoyl"/>
    <property type="match status" value="1"/>
</dbReference>
<evidence type="ECO:0000313" key="3">
    <source>
        <dbReference type="EMBL" id="BBI50072.1"/>
    </source>
</evidence>
<feature type="domain" description="Lipoyl-binding" evidence="2">
    <location>
        <begin position="19"/>
        <end position="98"/>
    </location>
</feature>
<dbReference type="Proteomes" id="UP000289555">
    <property type="component" value="Chromosome"/>
</dbReference>
<evidence type="ECO:0000313" key="4">
    <source>
        <dbReference type="Proteomes" id="UP000289555"/>
    </source>
</evidence>
<proteinExistence type="predicted"/>